<dbReference type="EMBL" id="BLAL01000246">
    <property type="protein sequence ID" value="GES96025.1"/>
    <property type="molecule type" value="Genomic_DNA"/>
</dbReference>
<reference evidence="2" key="1">
    <citation type="submission" date="2019-10" db="EMBL/GenBank/DDBJ databases">
        <title>Conservation and host-specific expression of non-tandemly repeated heterogenous ribosome RNA gene in arbuscular mycorrhizal fungi.</title>
        <authorList>
            <person name="Maeda T."/>
            <person name="Kobayashi Y."/>
            <person name="Nakagawa T."/>
            <person name="Ezawa T."/>
            <person name="Yamaguchi K."/>
            <person name="Bino T."/>
            <person name="Nishimoto Y."/>
            <person name="Shigenobu S."/>
            <person name="Kawaguchi M."/>
        </authorList>
    </citation>
    <scope>NUCLEOTIDE SEQUENCE</scope>
    <source>
        <strain evidence="2">HR1</strain>
    </source>
</reference>
<feature type="transmembrane region" description="Helical" evidence="1">
    <location>
        <begin position="177"/>
        <end position="195"/>
    </location>
</feature>
<proteinExistence type="predicted"/>
<sequence>METFLTSCTRDLSEAKEFSYLFTWGSPPLYSKLVLRLAILKLRSSQPFTTYRKKVRSKQLVNCDCNREVIPTFSFLLSQQYHILHKVYLSNTLSLISPNVANVGAQINILTRNQRAIIRDVRNIQQGVRDIQQVQRTNRRRLRRIQRSVQALDVRSFCRTINSRISTTMRELKSYQIFTHIAYMFPLIPFAVYVIDYTNPKIGYSELYG</sequence>
<evidence type="ECO:0000313" key="3">
    <source>
        <dbReference type="Proteomes" id="UP000615446"/>
    </source>
</evidence>
<keyword evidence="1" id="KW-1133">Transmembrane helix</keyword>
<evidence type="ECO:0000313" key="2">
    <source>
        <dbReference type="EMBL" id="GES96025.1"/>
    </source>
</evidence>
<keyword evidence="1" id="KW-0812">Transmembrane</keyword>
<organism evidence="2 3">
    <name type="scientific">Rhizophagus clarus</name>
    <dbReference type="NCBI Taxonomy" id="94130"/>
    <lineage>
        <taxon>Eukaryota</taxon>
        <taxon>Fungi</taxon>
        <taxon>Fungi incertae sedis</taxon>
        <taxon>Mucoromycota</taxon>
        <taxon>Glomeromycotina</taxon>
        <taxon>Glomeromycetes</taxon>
        <taxon>Glomerales</taxon>
        <taxon>Glomeraceae</taxon>
        <taxon>Rhizophagus</taxon>
    </lineage>
</organism>
<dbReference type="AlphaFoldDB" id="A0A8H3M143"/>
<protein>
    <submittedName>
        <fullName evidence="2">Uncharacterized protein</fullName>
    </submittedName>
</protein>
<dbReference type="Proteomes" id="UP000615446">
    <property type="component" value="Unassembled WGS sequence"/>
</dbReference>
<comment type="caution">
    <text evidence="2">The sequence shown here is derived from an EMBL/GenBank/DDBJ whole genome shotgun (WGS) entry which is preliminary data.</text>
</comment>
<accession>A0A8H3M143</accession>
<gene>
    <name evidence="2" type="ORF">RCL2_002267200</name>
</gene>
<keyword evidence="1" id="KW-0472">Membrane</keyword>
<evidence type="ECO:0000256" key="1">
    <source>
        <dbReference type="SAM" id="Phobius"/>
    </source>
</evidence>
<name>A0A8H3M143_9GLOM</name>